<feature type="chain" id="PRO_5022193596" evidence="8">
    <location>
        <begin position="22"/>
        <end position="569"/>
    </location>
</feature>
<dbReference type="InterPro" id="IPR002668">
    <property type="entry name" value="CNT_N_dom"/>
</dbReference>
<dbReference type="PANTHER" id="PTHR10590:SF4">
    <property type="entry name" value="SOLUTE CARRIER FAMILY 28 MEMBER 3"/>
    <property type="match status" value="1"/>
</dbReference>
<sequence length="569" mass="61862">MKHLLFALTFIFLGLYSSAHAQNIEKLWRLDQLQSKTKDSTPSANSAFETLKFENGEFNITDNHTVESNGNYTLQDNLLVFYYNTPTDKIQHFRISEFTDSTLVFSKNNSTYKFKTALAVSPSAIATTAKDAIIPSQGFSTNSLLRGMLGMFILLIISYLLSSNRKAINWKTIGVGLSAQLMLAIAVLKIEFAQNAFEFVGKIFVKILEFTQAGSEFLLGSMMDINNVGYIFIFQILPTIIFFSALTSVLFYLGVIQIVVKGMAWVLTKLLGISGAESLSVAGNIFLGQTEAPLMIKAYLERMTKSEILLVMVGGMATVAGGVLAAYIGFLGGEDQALKIFYAKHLLTASVMAAPGAIVISKMLYPQQEKISSEMEVSQENIGSNILDAIANGTTEGLKLAANVGAMLLVFVAFIAMINYGFGKLGMIGGFNTWIKANTPYKMFSLEFILGYIFSPLMWIIGVAKEDMALMGQLLGIKLAASEFIGYMQLAELKDVTKPIHFQFEKSIIMATYMLCGFANFASIGIQIGGIGSLAPGKRKTLSEFGIRALIGGTIASLLSATIAGMIIG</sequence>
<dbReference type="Pfam" id="PF01773">
    <property type="entry name" value="Nucleos_tra2_N"/>
    <property type="match status" value="1"/>
</dbReference>
<evidence type="ECO:0000256" key="6">
    <source>
        <dbReference type="ARBA" id="ARBA00023136"/>
    </source>
</evidence>
<proteinExistence type="inferred from homology"/>
<dbReference type="GO" id="GO:0005337">
    <property type="term" value="F:nucleoside transmembrane transporter activity"/>
    <property type="evidence" value="ECO:0007669"/>
    <property type="project" value="InterPro"/>
</dbReference>
<dbReference type="Proteomes" id="UP000319209">
    <property type="component" value="Chromosome"/>
</dbReference>
<feature type="transmembrane region" description="Helical" evidence="7">
    <location>
        <begin position="173"/>
        <end position="193"/>
    </location>
</feature>
<feature type="domain" description="Concentrative nucleoside transporter C-terminal" evidence="10">
    <location>
        <begin position="345"/>
        <end position="565"/>
    </location>
</feature>
<dbReference type="PANTHER" id="PTHR10590">
    <property type="entry name" value="SODIUM/NUCLEOSIDE COTRANSPORTER"/>
    <property type="match status" value="1"/>
</dbReference>
<protein>
    <submittedName>
        <fullName evidence="12">Na+ dependent nucleoside transporter</fullName>
    </submittedName>
</protein>
<feature type="transmembrane region" description="Helical" evidence="7">
    <location>
        <begin position="308"/>
        <end position="330"/>
    </location>
</feature>
<comment type="similarity">
    <text evidence="2">Belongs to the concentrative nucleoside transporter (CNT) (TC 2.A.41) family.</text>
</comment>
<dbReference type="GO" id="GO:0005886">
    <property type="term" value="C:plasma membrane"/>
    <property type="evidence" value="ECO:0007669"/>
    <property type="project" value="UniProtKB-SubCell"/>
</dbReference>
<evidence type="ECO:0000256" key="2">
    <source>
        <dbReference type="ARBA" id="ARBA00009033"/>
    </source>
</evidence>
<keyword evidence="5 7" id="KW-1133">Transmembrane helix</keyword>
<feature type="transmembrane region" description="Helical" evidence="7">
    <location>
        <begin position="508"/>
        <end position="535"/>
    </location>
</feature>
<feature type="transmembrane region" description="Helical" evidence="7">
    <location>
        <begin position="231"/>
        <end position="260"/>
    </location>
</feature>
<keyword evidence="13" id="KW-1185">Reference proteome</keyword>
<feature type="transmembrane region" description="Helical" evidence="7">
    <location>
        <begin position="443"/>
        <end position="461"/>
    </location>
</feature>
<keyword evidence="8" id="KW-0732">Signal</keyword>
<keyword evidence="3" id="KW-1003">Cell membrane</keyword>
<name>A0A516GN12_9FLAO</name>
<dbReference type="GO" id="GO:0015293">
    <property type="term" value="F:symporter activity"/>
    <property type="evidence" value="ECO:0007669"/>
    <property type="project" value="TreeGrafter"/>
</dbReference>
<organism evidence="12 13">
    <name type="scientific">Formosa sediminum</name>
    <dbReference type="NCBI Taxonomy" id="2594004"/>
    <lineage>
        <taxon>Bacteria</taxon>
        <taxon>Pseudomonadati</taxon>
        <taxon>Bacteroidota</taxon>
        <taxon>Flavobacteriia</taxon>
        <taxon>Flavobacteriales</taxon>
        <taxon>Flavobacteriaceae</taxon>
        <taxon>Formosa</taxon>
    </lineage>
</organism>
<feature type="transmembrane region" description="Helical" evidence="7">
    <location>
        <begin position="144"/>
        <end position="161"/>
    </location>
</feature>
<keyword evidence="4 7" id="KW-0812">Transmembrane</keyword>
<accession>A0A516GN12</accession>
<evidence type="ECO:0000313" key="12">
    <source>
        <dbReference type="EMBL" id="QDO92883.1"/>
    </source>
</evidence>
<evidence type="ECO:0000313" key="13">
    <source>
        <dbReference type="Proteomes" id="UP000319209"/>
    </source>
</evidence>
<evidence type="ECO:0000259" key="10">
    <source>
        <dbReference type="Pfam" id="PF07662"/>
    </source>
</evidence>
<dbReference type="RefSeq" id="WP_143379791.1">
    <property type="nucleotide sequence ID" value="NZ_CP041637.1"/>
</dbReference>
<feature type="domain" description="Nucleoside transporter/FeoB GTPase Gate" evidence="11">
    <location>
        <begin position="234"/>
        <end position="332"/>
    </location>
</feature>
<feature type="transmembrane region" description="Helical" evidence="7">
    <location>
        <begin position="342"/>
        <end position="365"/>
    </location>
</feature>
<evidence type="ECO:0000259" key="9">
    <source>
        <dbReference type="Pfam" id="PF01773"/>
    </source>
</evidence>
<dbReference type="Pfam" id="PF07662">
    <property type="entry name" value="Nucleos_tra2_C"/>
    <property type="match status" value="1"/>
</dbReference>
<dbReference type="OrthoDB" id="9766455at2"/>
<evidence type="ECO:0000256" key="1">
    <source>
        <dbReference type="ARBA" id="ARBA00004651"/>
    </source>
</evidence>
<feature type="signal peptide" evidence="8">
    <location>
        <begin position="1"/>
        <end position="21"/>
    </location>
</feature>
<dbReference type="InterPro" id="IPR008276">
    <property type="entry name" value="C_nuclsd_transpt"/>
</dbReference>
<reference evidence="12 13" key="1">
    <citation type="submission" date="2019-07" db="EMBL/GenBank/DDBJ databases">
        <title>Genome sequencing for Formosa sp. PS13.</title>
        <authorList>
            <person name="Park S.-J."/>
        </authorList>
    </citation>
    <scope>NUCLEOTIDE SEQUENCE [LARGE SCALE GENOMIC DNA]</scope>
    <source>
        <strain evidence="12 13">PS13</strain>
    </source>
</reference>
<evidence type="ECO:0000256" key="5">
    <source>
        <dbReference type="ARBA" id="ARBA00022989"/>
    </source>
</evidence>
<dbReference type="EMBL" id="CP041637">
    <property type="protein sequence ID" value="QDO92883.1"/>
    <property type="molecule type" value="Genomic_DNA"/>
</dbReference>
<dbReference type="InterPro" id="IPR011642">
    <property type="entry name" value="Gate_dom"/>
</dbReference>
<evidence type="ECO:0000259" key="11">
    <source>
        <dbReference type="Pfam" id="PF07670"/>
    </source>
</evidence>
<feature type="transmembrane region" description="Helical" evidence="7">
    <location>
        <begin position="400"/>
        <end position="423"/>
    </location>
</feature>
<keyword evidence="6 7" id="KW-0472">Membrane</keyword>
<evidence type="ECO:0000256" key="4">
    <source>
        <dbReference type="ARBA" id="ARBA00022692"/>
    </source>
</evidence>
<gene>
    <name evidence="12" type="ORF">FNB79_02460</name>
</gene>
<evidence type="ECO:0000256" key="7">
    <source>
        <dbReference type="SAM" id="Phobius"/>
    </source>
</evidence>
<feature type="transmembrane region" description="Helical" evidence="7">
    <location>
        <begin position="547"/>
        <end position="568"/>
    </location>
</feature>
<evidence type="ECO:0000256" key="8">
    <source>
        <dbReference type="SAM" id="SignalP"/>
    </source>
</evidence>
<comment type="subcellular location">
    <subcellularLocation>
        <location evidence="1">Cell membrane</location>
        <topology evidence="1">Multi-pass membrane protein</topology>
    </subcellularLocation>
</comment>
<evidence type="ECO:0000256" key="3">
    <source>
        <dbReference type="ARBA" id="ARBA00022475"/>
    </source>
</evidence>
<feature type="domain" description="Concentrative nucleoside transporter N-terminal" evidence="9">
    <location>
        <begin position="149"/>
        <end position="222"/>
    </location>
</feature>
<dbReference type="Pfam" id="PF07670">
    <property type="entry name" value="Gate"/>
    <property type="match status" value="1"/>
</dbReference>
<dbReference type="KEGG" id="fop:FNB79_02460"/>
<dbReference type="AlphaFoldDB" id="A0A516GN12"/>
<dbReference type="InterPro" id="IPR011657">
    <property type="entry name" value="CNT_C_dom"/>
</dbReference>